<feature type="transmembrane region" description="Helical" evidence="8">
    <location>
        <begin position="127"/>
        <end position="148"/>
    </location>
</feature>
<dbReference type="Proteomes" id="UP000824250">
    <property type="component" value="Unassembled WGS sequence"/>
</dbReference>
<keyword evidence="3 7" id="KW-1003">Cell membrane</keyword>
<protein>
    <submittedName>
        <fullName evidence="9">MBOAT family protein</fullName>
    </submittedName>
</protein>
<comment type="caution">
    <text evidence="9">The sequence shown here is derived from an EMBL/GenBank/DDBJ whole genome shotgun (WGS) entry which is preliminary data.</text>
</comment>
<feature type="transmembrane region" description="Helical" evidence="8">
    <location>
        <begin position="31"/>
        <end position="60"/>
    </location>
</feature>
<dbReference type="InterPro" id="IPR028362">
    <property type="entry name" value="AlgI"/>
</dbReference>
<evidence type="ECO:0000256" key="2">
    <source>
        <dbReference type="ARBA" id="ARBA00010323"/>
    </source>
</evidence>
<comment type="similarity">
    <text evidence="2 7">Belongs to the membrane-bound acyltransferase family.</text>
</comment>
<evidence type="ECO:0000313" key="9">
    <source>
        <dbReference type="EMBL" id="HIR05960.1"/>
    </source>
</evidence>
<feature type="transmembrane region" description="Helical" evidence="8">
    <location>
        <begin position="410"/>
        <end position="432"/>
    </location>
</feature>
<feature type="transmembrane region" description="Helical" evidence="8">
    <location>
        <begin position="99"/>
        <end position="121"/>
    </location>
</feature>
<dbReference type="GO" id="GO:0042121">
    <property type="term" value="P:alginic acid biosynthetic process"/>
    <property type="evidence" value="ECO:0007669"/>
    <property type="project" value="InterPro"/>
</dbReference>
<dbReference type="PANTHER" id="PTHR13285:SF18">
    <property type="entry name" value="PROTEIN-CYSTEINE N-PALMITOYLTRANSFERASE RASP"/>
    <property type="match status" value="1"/>
</dbReference>
<evidence type="ECO:0000256" key="3">
    <source>
        <dbReference type="ARBA" id="ARBA00022475"/>
    </source>
</evidence>
<dbReference type="InterPro" id="IPR004299">
    <property type="entry name" value="MBOAT_fam"/>
</dbReference>
<keyword evidence="7" id="KW-0808">Transferase</keyword>
<feature type="transmembrane region" description="Helical" evidence="8">
    <location>
        <begin position="495"/>
        <end position="515"/>
    </location>
</feature>
<evidence type="ECO:0000313" key="10">
    <source>
        <dbReference type="Proteomes" id="UP000824250"/>
    </source>
</evidence>
<evidence type="ECO:0000256" key="6">
    <source>
        <dbReference type="ARBA" id="ARBA00023136"/>
    </source>
</evidence>
<keyword evidence="7" id="KW-0012">Acyltransferase</keyword>
<feature type="transmembrane region" description="Helical" evidence="8">
    <location>
        <begin position="452"/>
        <end position="474"/>
    </location>
</feature>
<dbReference type="PIRSF" id="PIRSF016636">
    <property type="entry name" value="AlgI_DltB"/>
    <property type="match status" value="1"/>
</dbReference>
<dbReference type="InterPro" id="IPR024194">
    <property type="entry name" value="Ac/AlaTfrase_AlgI/DltB"/>
</dbReference>
<dbReference type="GO" id="GO:0016746">
    <property type="term" value="F:acyltransferase activity"/>
    <property type="evidence" value="ECO:0007669"/>
    <property type="project" value="UniProtKB-KW"/>
</dbReference>
<reference evidence="9" key="2">
    <citation type="journal article" date="2021" name="PeerJ">
        <title>Extensive microbial diversity within the chicken gut microbiome revealed by metagenomics and culture.</title>
        <authorList>
            <person name="Gilroy R."/>
            <person name="Ravi A."/>
            <person name="Getino M."/>
            <person name="Pursley I."/>
            <person name="Horton D.L."/>
            <person name="Alikhan N.F."/>
            <person name="Baker D."/>
            <person name="Gharbi K."/>
            <person name="Hall N."/>
            <person name="Watson M."/>
            <person name="Adriaenssens E.M."/>
            <person name="Foster-Nyarko E."/>
            <person name="Jarju S."/>
            <person name="Secka A."/>
            <person name="Antonio M."/>
            <person name="Oren A."/>
            <person name="Chaudhuri R.R."/>
            <person name="La Ragione R."/>
            <person name="Hildebrand F."/>
            <person name="Pallen M.J."/>
        </authorList>
    </citation>
    <scope>NUCLEOTIDE SEQUENCE</scope>
    <source>
        <strain evidence="9">CHK180-2868</strain>
    </source>
</reference>
<evidence type="ECO:0000256" key="4">
    <source>
        <dbReference type="ARBA" id="ARBA00022692"/>
    </source>
</evidence>
<sequence>MLLVSYSFAAFLAVLLLGCFLVPERFRWLFLLLFSLIFYGAGGPQYLVYPLVTALSTWYLGKRIDRIGREAKAYLKTQNFDRAQKKEYNRSVKKRQKRYLILGLVLNFGILAAIKYTPFFYEICNGLLGIFGLSFGFSLPGWTLPLGISYYTFQTMGYLVDVYNKTEEAEENPAKLGLFTLYFPQLTAGPVSRFGALKETLFSPEPMSFLRFKRAGFRILWGYFKKLVIADRLGPAVLVITQDPQTYHGIYGLLGILGYTLWMYADFSGCIDIVLGISEAIGIRLPENFDRPFASKSLAELWRRWHMTLMQWFREYIFFPVSTSNLAKRLSNGLSKRLSREVGNRVPLYLGSLTVWLVTGIWHGASWNYVSWGLANCVVMLASQELAGVFKSARSRFGFTKTKAYGYFECIRTCLLFAVLLMFQYYPFPVVFAMLIDVAAGSRISDLFDGRFAGLGLAAGDLWILALGLVLLVISGLRKESIQDLLLKKHWLIQYLAAFGLFLLILLFGVYGHGYDASQFIYNQF</sequence>
<organism evidence="9 10">
    <name type="scientific">Candidatus Copromonas faecavium</name>
    <name type="common">nom. illeg.</name>
    <dbReference type="NCBI Taxonomy" id="2840740"/>
    <lineage>
        <taxon>Bacteria</taxon>
        <taxon>Bacillati</taxon>
        <taxon>Bacillota</taxon>
        <taxon>Clostridia</taxon>
        <taxon>Lachnospirales</taxon>
        <taxon>Lachnospiraceae</taxon>
        <taxon>Candidatus Copromonas (nom. illeg.)</taxon>
    </lineage>
</organism>
<keyword evidence="4 8" id="KW-0812">Transmembrane</keyword>
<dbReference type="PANTHER" id="PTHR13285">
    <property type="entry name" value="ACYLTRANSFERASE"/>
    <property type="match status" value="1"/>
</dbReference>
<reference evidence="9" key="1">
    <citation type="submission" date="2020-10" db="EMBL/GenBank/DDBJ databases">
        <authorList>
            <person name="Gilroy R."/>
        </authorList>
    </citation>
    <scope>NUCLEOTIDE SEQUENCE</scope>
    <source>
        <strain evidence="9">CHK180-2868</strain>
    </source>
</reference>
<feature type="transmembrane region" description="Helical" evidence="8">
    <location>
        <begin position="346"/>
        <end position="363"/>
    </location>
</feature>
<comment type="subcellular location">
    <subcellularLocation>
        <location evidence="1">Cell membrane</location>
        <topology evidence="1">Multi-pass membrane protein</topology>
    </subcellularLocation>
</comment>
<name>A0A9D1A5N7_9FIRM</name>
<feature type="transmembrane region" description="Helical" evidence="8">
    <location>
        <begin position="369"/>
        <end position="390"/>
    </location>
</feature>
<dbReference type="InterPro" id="IPR051085">
    <property type="entry name" value="MB_O-acyltransferase"/>
</dbReference>
<accession>A0A9D1A5N7</accession>
<keyword evidence="5 8" id="KW-1133">Transmembrane helix</keyword>
<dbReference type="GO" id="GO:0005886">
    <property type="term" value="C:plasma membrane"/>
    <property type="evidence" value="ECO:0007669"/>
    <property type="project" value="UniProtKB-SubCell"/>
</dbReference>
<gene>
    <name evidence="9" type="ORF">IAB28_08355</name>
</gene>
<dbReference type="AlphaFoldDB" id="A0A9D1A5N7"/>
<evidence type="ECO:0000256" key="5">
    <source>
        <dbReference type="ARBA" id="ARBA00022989"/>
    </source>
</evidence>
<dbReference type="PIRSF" id="PIRSF500217">
    <property type="entry name" value="AlgI"/>
    <property type="match status" value="1"/>
</dbReference>
<dbReference type="Pfam" id="PF03062">
    <property type="entry name" value="MBOAT"/>
    <property type="match status" value="1"/>
</dbReference>
<dbReference type="EMBL" id="DVGC01000046">
    <property type="protein sequence ID" value="HIR05960.1"/>
    <property type="molecule type" value="Genomic_DNA"/>
</dbReference>
<keyword evidence="6 7" id="KW-0472">Membrane</keyword>
<evidence type="ECO:0000256" key="8">
    <source>
        <dbReference type="SAM" id="Phobius"/>
    </source>
</evidence>
<evidence type="ECO:0000256" key="7">
    <source>
        <dbReference type="PIRNR" id="PIRNR016636"/>
    </source>
</evidence>
<proteinExistence type="inferred from homology"/>
<evidence type="ECO:0000256" key="1">
    <source>
        <dbReference type="ARBA" id="ARBA00004651"/>
    </source>
</evidence>